<evidence type="ECO:0000256" key="3">
    <source>
        <dbReference type="ARBA" id="ARBA00022448"/>
    </source>
</evidence>
<protein>
    <submittedName>
        <fullName evidence="18">Periplasmic protein involved in polysaccharide export</fullName>
    </submittedName>
</protein>
<reference evidence="18" key="1">
    <citation type="submission" date="2013-10" db="EMBL/GenBank/DDBJ databases">
        <title>Functional metagenomics reveals novel beta-galactosidases not predictable from gene sequences.</title>
        <authorList>
            <person name="Cheng J."/>
            <person name="Engel K."/>
            <person name="Romantsov T."/>
            <person name="Neufeld J.D."/>
            <person name="Rose D.R."/>
            <person name="Charles T.C."/>
        </authorList>
    </citation>
    <scope>NUCLEOTIDE SEQUENCE</scope>
</reference>
<dbReference type="GO" id="GO:0046930">
    <property type="term" value="C:pore complex"/>
    <property type="evidence" value="ECO:0007669"/>
    <property type="project" value="UniProtKB-KW"/>
</dbReference>
<dbReference type="GO" id="GO:0006811">
    <property type="term" value="P:monoatomic ion transport"/>
    <property type="evidence" value="ECO:0007669"/>
    <property type="project" value="UniProtKB-KW"/>
</dbReference>
<dbReference type="PANTHER" id="PTHR33619:SF3">
    <property type="entry name" value="POLYSACCHARIDE EXPORT PROTEIN GFCE-RELATED"/>
    <property type="match status" value="1"/>
</dbReference>
<evidence type="ECO:0000256" key="13">
    <source>
        <dbReference type="ARBA" id="ARBA00023237"/>
    </source>
</evidence>
<evidence type="ECO:0000256" key="15">
    <source>
        <dbReference type="SAM" id="SignalP"/>
    </source>
</evidence>
<dbReference type="PANTHER" id="PTHR33619">
    <property type="entry name" value="POLYSACCHARIDE EXPORT PROTEIN GFCE-RELATED"/>
    <property type="match status" value="1"/>
</dbReference>
<organism evidence="18">
    <name type="scientific">uncultured bacterium lac193</name>
    <dbReference type="NCBI Taxonomy" id="1447243"/>
    <lineage>
        <taxon>Bacteria</taxon>
        <taxon>environmental samples</taxon>
    </lineage>
</organism>
<keyword evidence="9" id="KW-0406">Ion transport</keyword>
<comment type="subcellular location">
    <subcellularLocation>
        <location evidence="1">Cell outer membrane</location>
        <topology evidence="1">Multi-pass membrane protein</topology>
    </subcellularLocation>
</comment>
<evidence type="ECO:0000256" key="6">
    <source>
        <dbReference type="ARBA" id="ARBA00022692"/>
    </source>
</evidence>
<evidence type="ECO:0000256" key="5">
    <source>
        <dbReference type="ARBA" id="ARBA00022597"/>
    </source>
</evidence>
<dbReference type="Pfam" id="PF22461">
    <property type="entry name" value="SLBB_2"/>
    <property type="match status" value="1"/>
</dbReference>
<keyword evidence="5" id="KW-0762">Sugar transport</keyword>
<evidence type="ECO:0000256" key="1">
    <source>
        <dbReference type="ARBA" id="ARBA00004571"/>
    </source>
</evidence>
<evidence type="ECO:0000256" key="12">
    <source>
        <dbReference type="ARBA" id="ARBA00023139"/>
    </source>
</evidence>
<proteinExistence type="inferred from homology"/>
<dbReference type="GO" id="GO:0009279">
    <property type="term" value="C:cell outer membrane"/>
    <property type="evidence" value="ECO:0007669"/>
    <property type="project" value="UniProtKB-SubCell"/>
</dbReference>
<evidence type="ECO:0000259" key="17">
    <source>
        <dbReference type="Pfam" id="PF22461"/>
    </source>
</evidence>
<dbReference type="Pfam" id="PF02563">
    <property type="entry name" value="Poly_export"/>
    <property type="match status" value="1"/>
</dbReference>
<keyword evidence="11" id="KW-0472">Membrane</keyword>
<feature type="domain" description="Polysaccharide export protein N-terminal" evidence="16">
    <location>
        <begin position="55"/>
        <end position="129"/>
    </location>
</feature>
<evidence type="ECO:0000256" key="7">
    <source>
        <dbReference type="ARBA" id="ARBA00022729"/>
    </source>
</evidence>
<accession>X2LCN5</accession>
<evidence type="ECO:0000256" key="2">
    <source>
        <dbReference type="ARBA" id="ARBA00009450"/>
    </source>
</evidence>
<keyword evidence="7 15" id="KW-0732">Signal</keyword>
<keyword evidence="13" id="KW-0998">Cell outer membrane</keyword>
<dbReference type="InterPro" id="IPR049712">
    <property type="entry name" value="Poly_export"/>
</dbReference>
<feature type="chain" id="PRO_5004951961" evidence="15">
    <location>
        <begin position="33"/>
        <end position="217"/>
    </location>
</feature>
<feature type="signal peptide" evidence="15">
    <location>
        <begin position="1"/>
        <end position="32"/>
    </location>
</feature>
<sequence length="217" mass="22954">MTDRAFCRRSTLGTALAVLGAALWLAPLVAQTATSAPGNGASGKRTASAPAPDAAVPAGYTIGAEDVLNVVFWREPDMSAEVVVRPDGKISLPLLNDVAALGLTPDQLRGLLTEQARKFIAEPSVSVVIKQIHSRKVFITGNVERPGSYGIGSPMTVLQLIAMAGGLREYADAKHIVIARTENGKSISLPFNYNDISKNKNLQQNVELKPGDTVIVP</sequence>
<dbReference type="GO" id="GO:0015159">
    <property type="term" value="F:polysaccharide transmembrane transporter activity"/>
    <property type="evidence" value="ECO:0007669"/>
    <property type="project" value="InterPro"/>
</dbReference>
<keyword evidence="6" id="KW-0812">Transmembrane</keyword>
<dbReference type="InterPro" id="IPR054765">
    <property type="entry name" value="SLBB_dom"/>
</dbReference>
<keyword evidence="8" id="KW-0625">Polysaccharide transport</keyword>
<name>X2LCN5_9BACT</name>
<keyword evidence="10" id="KW-0626">Porin</keyword>
<feature type="domain" description="SLBB" evidence="17">
    <location>
        <begin position="136"/>
        <end position="216"/>
    </location>
</feature>
<evidence type="ECO:0000259" key="16">
    <source>
        <dbReference type="Pfam" id="PF02563"/>
    </source>
</evidence>
<dbReference type="AlphaFoldDB" id="X2LCN5"/>
<evidence type="ECO:0000256" key="14">
    <source>
        <dbReference type="ARBA" id="ARBA00023288"/>
    </source>
</evidence>
<evidence type="ECO:0000256" key="11">
    <source>
        <dbReference type="ARBA" id="ARBA00023136"/>
    </source>
</evidence>
<dbReference type="GO" id="GO:0015288">
    <property type="term" value="F:porin activity"/>
    <property type="evidence" value="ECO:0007669"/>
    <property type="project" value="UniProtKB-KW"/>
</dbReference>
<evidence type="ECO:0000256" key="9">
    <source>
        <dbReference type="ARBA" id="ARBA00023065"/>
    </source>
</evidence>
<dbReference type="Gene3D" id="3.10.560.10">
    <property type="entry name" value="Outer membrane lipoprotein wza domain like"/>
    <property type="match status" value="1"/>
</dbReference>
<evidence type="ECO:0000313" key="18">
    <source>
        <dbReference type="EMBL" id="AHN98017.1"/>
    </source>
</evidence>
<comment type="similarity">
    <text evidence="2">Belongs to the BexD/CtrA/VexA family.</text>
</comment>
<dbReference type="InterPro" id="IPR003715">
    <property type="entry name" value="Poly_export_N"/>
</dbReference>
<keyword evidence="3" id="KW-0813">Transport</keyword>
<evidence type="ECO:0000256" key="10">
    <source>
        <dbReference type="ARBA" id="ARBA00023114"/>
    </source>
</evidence>
<keyword evidence="4" id="KW-1134">Transmembrane beta strand</keyword>
<keyword evidence="14" id="KW-0449">Lipoprotein</keyword>
<dbReference type="EMBL" id="KF796608">
    <property type="protein sequence ID" value="AHN98017.1"/>
    <property type="molecule type" value="Genomic_DNA"/>
</dbReference>
<evidence type="ECO:0000256" key="8">
    <source>
        <dbReference type="ARBA" id="ARBA00023047"/>
    </source>
</evidence>
<evidence type="ECO:0000256" key="4">
    <source>
        <dbReference type="ARBA" id="ARBA00022452"/>
    </source>
</evidence>
<keyword evidence="12" id="KW-0564">Palmitate</keyword>